<evidence type="ECO:0000313" key="2">
    <source>
        <dbReference type="EMBL" id="KAB2352228.1"/>
    </source>
</evidence>
<keyword evidence="1" id="KW-0472">Membrane</keyword>
<dbReference type="Proteomes" id="UP000468735">
    <property type="component" value="Unassembled WGS sequence"/>
</dbReference>
<dbReference type="AlphaFoldDB" id="A0A6H9Z4N8"/>
<name>A0A6H9Z4N8_9ACTN</name>
<protein>
    <recommendedName>
        <fullName evidence="4">Integral membrane protein</fullName>
    </recommendedName>
</protein>
<reference evidence="2 3" key="1">
    <citation type="submission" date="2019-09" db="EMBL/GenBank/DDBJ databases">
        <title>Actinomadura physcomitrii sp. nov., a novel actinomycete isolated from moss [Physcomitrium sphaericum (Ludw) Fuernr].</title>
        <authorList>
            <person name="Zhuang X."/>
            <person name="Liu C."/>
        </authorList>
    </citation>
    <scope>NUCLEOTIDE SEQUENCE [LARGE SCALE GENOMIC DNA]</scope>
    <source>
        <strain evidence="2 3">HMC1</strain>
    </source>
</reference>
<accession>A0A6H9Z4N8</accession>
<gene>
    <name evidence="2" type="ORF">F8566_00495</name>
</gene>
<evidence type="ECO:0000256" key="1">
    <source>
        <dbReference type="SAM" id="Phobius"/>
    </source>
</evidence>
<sequence>MTRTLPHRFHTWRHRRPFGAGLLTALAGAEILLAPVIGVGLIINTGLAGTSGFLLGIVLIGLGLVFWTAPAHRTLTAVFTIAIAFAAFLTTNLGGFLIGHLLALAGAAAGIAWTPATDTEDAAPRQV</sequence>
<feature type="transmembrane region" description="Helical" evidence="1">
    <location>
        <begin position="49"/>
        <end position="67"/>
    </location>
</feature>
<comment type="caution">
    <text evidence="2">The sequence shown here is derived from an EMBL/GenBank/DDBJ whole genome shotgun (WGS) entry which is preliminary data.</text>
</comment>
<keyword evidence="1" id="KW-1133">Transmembrane helix</keyword>
<keyword evidence="1" id="KW-0812">Transmembrane</keyword>
<dbReference type="RefSeq" id="WP_151556839.1">
    <property type="nucleotide sequence ID" value="NZ_WBMT01000001.1"/>
</dbReference>
<evidence type="ECO:0008006" key="4">
    <source>
        <dbReference type="Google" id="ProtNLM"/>
    </source>
</evidence>
<feature type="transmembrane region" description="Helical" evidence="1">
    <location>
        <begin position="74"/>
        <end position="91"/>
    </location>
</feature>
<dbReference type="Pfam" id="PF19609">
    <property type="entry name" value="DUF6114"/>
    <property type="match status" value="1"/>
</dbReference>
<evidence type="ECO:0000313" key="3">
    <source>
        <dbReference type="Proteomes" id="UP000468735"/>
    </source>
</evidence>
<proteinExistence type="predicted"/>
<keyword evidence="3" id="KW-1185">Reference proteome</keyword>
<dbReference type="EMBL" id="WBMT01000001">
    <property type="protein sequence ID" value="KAB2352228.1"/>
    <property type="molecule type" value="Genomic_DNA"/>
</dbReference>
<feature type="transmembrane region" description="Helical" evidence="1">
    <location>
        <begin position="20"/>
        <end position="43"/>
    </location>
</feature>
<dbReference type="InterPro" id="IPR046096">
    <property type="entry name" value="DUF6114"/>
</dbReference>
<organism evidence="2 3">
    <name type="scientific">Actinomadura rudentiformis</name>
    <dbReference type="NCBI Taxonomy" id="359158"/>
    <lineage>
        <taxon>Bacteria</taxon>
        <taxon>Bacillati</taxon>
        <taxon>Actinomycetota</taxon>
        <taxon>Actinomycetes</taxon>
        <taxon>Streptosporangiales</taxon>
        <taxon>Thermomonosporaceae</taxon>
        <taxon>Actinomadura</taxon>
    </lineage>
</organism>